<sequence length="793" mass="89759">MASSAWRAWIGWFGWPYIDRPGWPYIDRLARRGQFGPKLARLGLTCSYLGSKRGKFGPKWGKFGAKRGQFGPKRGQFGPKRGQFGPKLERFGSKRGQCGPKRDQFGPKLDRFGHKPGQFGPKPAQFGPMWRVQFVPKLEQLGFPRSYLGPKRGQFGPKLERFGPKWGQFGPKLDRFGPKPGQFGFKPEHVTSARILAERSSQIVKDFVVKCGALNRESLEYTMTYDDRPGDRQARRNRKKDKARKAPLEETKAKELARFEFEGATVETRASKRRKMSTAAKTSGSVGLPVPTPVQLLGKPVKNRREIWDCLEKLSWVRGNVKTTTFGSGSIALGVTRGAPGADGFNKEGYNDQVVPGCLSQGDQEQCAKLWELLQDEGRALGFEFSSAQLNNNFQPMHPRHHRRTDKDHQWCLSLGEFTAGEFCWQERHQCFSVSTKDQWQKVVFYHSDAVAPEPPRRPLRVGHDCAGTNAPCQALRNLRVDFTEAFASDLDEFACQTIEANSRPVKFYRGEVDGDITKRDHSQAPGCDLYMAGFPCQPRSSEGNKRGFDDPRGQVFYSVVDYMRTHKPRVAVLENVRSLLHNRDGEDICEVLHELLRLDCYNIHRNRLHIVCVRKDFYIEGRFQWPEPIACPSVERFLDPCEAKPTLLNVQPPPQTFASEIWAATMAKPLRHKHEPLQQAWLFPVTTSEGRCFVKMDMCSCLLTGSKIWISNRGRLLNARERCRLQGMSPDDFKQVVSDAQWRKQLGNAMSVNVLERLLARLLPAVGLTGALPDRWASGTAAAELEATRTSV</sequence>
<feature type="active site" evidence="4">
    <location>
        <position position="537"/>
    </location>
</feature>
<dbReference type="EMBL" id="CAUYUJ010015621">
    <property type="protein sequence ID" value="CAK0856308.1"/>
    <property type="molecule type" value="Genomic_DNA"/>
</dbReference>
<evidence type="ECO:0000256" key="5">
    <source>
        <dbReference type="SAM" id="MobiDB-lite"/>
    </source>
</evidence>
<feature type="compositionally biased region" description="Basic and acidic residues" evidence="5">
    <location>
        <begin position="225"/>
        <end position="234"/>
    </location>
</feature>
<dbReference type="PANTHER" id="PTHR46098">
    <property type="entry name" value="TRNA (CYTOSINE(38)-C(5))-METHYLTRANSFERASE"/>
    <property type="match status" value="1"/>
</dbReference>
<evidence type="ECO:0000313" key="7">
    <source>
        <dbReference type="Proteomes" id="UP001189429"/>
    </source>
</evidence>
<dbReference type="Proteomes" id="UP001189429">
    <property type="component" value="Unassembled WGS sequence"/>
</dbReference>
<evidence type="ECO:0000256" key="3">
    <source>
        <dbReference type="ARBA" id="ARBA00022691"/>
    </source>
</evidence>
<dbReference type="PANTHER" id="PTHR46098:SF1">
    <property type="entry name" value="TRNA (CYTOSINE(38)-C(5))-METHYLTRANSFERASE"/>
    <property type="match status" value="1"/>
</dbReference>
<feature type="region of interest" description="Disordered" evidence="5">
    <location>
        <begin position="225"/>
        <end position="249"/>
    </location>
</feature>
<comment type="similarity">
    <text evidence="4">Belongs to the class I-like SAM-binding methyltransferase superfamily. C5-methyltransferase family.</text>
</comment>
<proteinExistence type="inferred from homology"/>
<dbReference type="InterPro" id="IPR029063">
    <property type="entry name" value="SAM-dependent_MTases_sf"/>
</dbReference>
<evidence type="ECO:0000256" key="1">
    <source>
        <dbReference type="ARBA" id="ARBA00022603"/>
    </source>
</evidence>
<feature type="region of interest" description="Disordered" evidence="5">
    <location>
        <begin position="67"/>
        <end position="107"/>
    </location>
</feature>
<dbReference type="PROSITE" id="PS51679">
    <property type="entry name" value="SAM_MT_C5"/>
    <property type="match status" value="1"/>
</dbReference>
<comment type="caution">
    <text evidence="6">The sequence shown here is derived from an EMBL/GenBank/DDBJ whole genome shotgun (WGS) entry which is preliminary data.</text>
</comment>
<dbReference type="InterPro" id="IPR001525">
    <property type="entry name" value="C5_MeTfrase"/>
</dbReference>
<keyword evidence="2 4" id="KW-0808">Transferase</keyword>
<name>A0ABN9UAF5_9DINO</name>
<accession>A0ABN9UAF5</accession>
<dbReference type="Pfam" id="PF00145">
    <property type="entry name" value="DNA_methylase"/>
    <property type="match status" value="2"/>
</dbReference>
<evidence type="ECO:0008006" key="8">
    <source>
        <dbReference type="Google" id="ProtNLM"/>
    </source>
</evidence>
<keyword evidence="1 4" id="KW-0489">Methyltransferase</keyword>
<dbReference type="SUPFAM" id="SSF53335">
    <property type="entry name" value="S-adenosyl-L-methionine-dependent methyltransferases"/>
    <property type="match status" value="1"/>
</dbReference>
<evidence type="ECO:0000256" key="2">
    <source>
        <dbReference type="ARBA" id="ARBA00022679"/>
    </source>
</evidence>
<evidence type="ECO:0000313" key="6">
    <source>
        <dbReference type="EMBL" id="CAK0856308.1"/>
    </source>
</evidence>
<keyword evidence="7" id="KW-1185">Reference proteome</keyword>
<keyword evidence="3 4" id="KW-0949">S-adenosyl-L-methionine</keyword>
<evidence type="ECO:0000256" key="4">
    <source>
        <dbReference type="PROSITE-ProRule" id="PRU01016"/>
    </source>
</evidence>
<gene>
    <name evidence="6" type="ORF">PCOR1329_LOCUS46728</name>
</gene>
<dbReference type="Gene3D" id="3.40.50.150">
    <property type="entry name" value="Vaccinia Virus protein VP39"/>
    <property type="match status" value="1"/>
</dbReference>
<reference evidence="6" key="1">
    <citation type="submission" date="2023-10" db="EMBL/GenBank/DDBJ databases">
        <authorList>
            <person name="Chen Y."/>
            <person name="Shah S."/>
            <person name="Dougan E. K."/>
            <person name="Thang M."/>
            <person name="Chan C."/>
        </authorList>
    </citation>
    <scope>NUCLEOTIDE SEQUENCE [LARGE SCALE GENOMIC DNA]</scope>
</reference>
<dbReference type="InterPro" id="IPR050750">
    <property type="entry name" value="C5-MTase"/>
</dbReference>
<organism evidence="6 7">
    <name type="scientific">Prorocentrum cordatum</name>
    <dbReference type="NCBI Taxonomy" id="2364126"/>
    <lineage>
        <taxon>Eukaryota</taxon>
        <taxon>Sar</taxon>
        <taxon>Alveolata</taxon>
        <taxon>Dinophyceae</taxon>
        <taxon>Prorocentrales</taxon>
        <taxon>Prorocentraceae</taxon>
        <taxon>Prorocentrum</taxon>
    </lineage>
</organism>
<protein>
    <recommendedName>
        <fullName evidence="8">DNA (cytosine-5-)-methyltransferase</fullName>
    </recommendedName>
</protein>